<dbReference type="InterPro" id="IPR001307">
    <property type="entry name" value="Thiosulphate_STrfase_CS"/>
</dbReference>
<feature type="domain" description="Rhodanese" evidence="1">
    <location>
        <begin position="32"/>
        <end position="120"/>
    </location>
</feature>
<dbReference type="GO" id="GO:0004792">
    <property type="term" value="F:thiosulfate-cyanide sulfurtransferase activity"/>
    <property type="evidence" value="ECO:0007669"/>
    <property type="project" value="InterPro"/>
</dbReference>
<dbReference type="PROSITE" id="PS00380">
    <property type="entry name" value="RHODANESE_1"/>
    <property type="match status" value="1"/>
</dbReference>
<evidence type="ECO:0000313" key="3">
    <source>
        <dbReference type="Proteomes" id="UP000588068"/>
    </source>
</evidence>
<dbReference type="SMART" id="SM00450">
    <property type="entry name" value="RHOD"/>
    <property type="match status" value="1"/>
</dbReference>
<protein>
    <submittedName>
        <fullName evidence="2">Rhodanese-related sulfurtransferase</fullName>
    </submittedName>
</protein>
<gene>
    <name evidence="2" type="ORF">HNQ60_001611</name>
</gene>
<evidence type="ECO:0000313" key="2">
    <source>
        <dbReference type="EMBL" id="MBB6092733.1"/>
    </source>
</evidence>
<dbReference type="InterPro" id="IPR050229">
    <property type="entry name" value="GlpE_sulfurtransferase"/>
</dbReference>
<dbReference type="RefSeq" id="WP_184330517.1">
    <property type="nucleotide sequence ID" value="NZ_JACHHZ010000002.1"/>
</dbReference>
<dbReference type="SUPFAM" id="SSF52821">
    <property type="entry name" value="Rhodanese/Cell cycle control phosphatase"/>
    <property type="match status" value="1"/>
</dbReference>
<accession>A0A841HJ37</accession>
<dbReference type="PANTHER" id="PTHR43031:SF1">
    <property type="entry name" value="PYRIDINE NUCLEOTIDE-DISULPHIDE OXIDOREDUCTASE"/>
    <property type="match status" value="1"/>
</dbReference>
<dbReference type="Pfam" id="PF00581">
    <property type="entry name" value="Rhodanese"/>
    <property type="match status" value="1"/>
</dbReference>
<reference evidence="2 3" key="1">
    <citation type="submission" date="2020-08" db="EMBL/GenBank/DDBJ databases">
        <title>Genomic Encyclopedia of Type Strains, Phase IV (KMG-IV): sequencing the most valuable type-strain genomes for metagenomic binning, comparative biology and taxonomic classification.</title>
        <authorList>
            <person name="Goeker M."/>
        </authorList>
    </citation>
    <scope>NUCLEOTIDE SEQUENCE [LARGE SCALE GENOMIC DNA]</scope>
    <source>
        <strain evidence="2 3">DSM 26723</strain>
    </source>
</reference>
<dbReference type="AlphaFoldDB" id="A0A841HJ37"/>
<keyword evidence="3" id="KW-1185">Reference proteome</keyword>
<dbReference type="InterPro" id="IPR036873">
    <property type="entry name" value="Rhodanese-like_dom_sf"/>
</dbReference>
<dbReference type="Proteomes" id="UP000588068">
    <property type="component" value="Unassembled WGS sequence"/>
</dbReference>
<keyword evidence="2" id="KW-0808">Transferase</keyword>
<dbReference type="EMBL" id="JACHHZ010000002">
    <property type="protein sequence ID" value="MBB6092733.1"/>
    <property type="molecule type" value="Genomic_DNA"/>
</dbReference>
<proteinExistence type="predicted"/>
<dbReference type="PANTHER" id="PTHR43031">
    <property type="entry name" value="FAD-DEPENDENT OXIDOREDUCTASE"/>
    <property type="match status" value="1"/>
</dbReference>
<name>A0A841HJ37_9GAMM</name>
<dbReference type="InterPro" id="IPR001763">
    <property type="entry name" value="Rhodanese-like_dom"/>
</dbReference>
<sequence>MVTQDPHQAREFFAQRLLYTTGPVELDGQIRRNERITVVDVREPGDYRAGHIPGAINLPRGRWHTLAGLSKDRTNVLYCYSQNCKLGAAAAVEIATAGYSVVEMEGGFDAWRSAGLEVEVDQ</sequence>
<comment type="caution">
    <text evidence="2">The sequence shown here is derived from an EMBL/GenBank/DDBJ whole genome shotgun (WGS) entry which is preliminary data.</text>
</comment>
<organism evidence="2 3">
    <name type="scientific">Povalibacter uvarum</name>
    <dbReference type="NCBI Taxonomy" id="732238"/>
    <lineage>
        <taxon>Bacteria</taxon>
        <taxon>Pseudomonadati</taxon>
        <taxon>Pseudomonadota</taxon>
        <taxon>Gammaproteobacteria</taxon>
        <taxon>Steroidobacterales</taxon>
        <taxon>Steroidobacteraceae</taxon>
        <taxon>Povalibacter</taxon>
    </lineage>
</organism>
<evidence type="ECO:0000259" key="1">
    <source>
        <dbReference type="PROSITE" id="PS50206"/>
    </source>
</evidence>
<dbReference type="PROSITE" id="PS50206">
    <property type="entry name" value="RHODANESE_3"/>
    <property type="match status" value="1"/>
</dbReference>
<dbReference type="Gene3D" id="3.40.250.10">
    <property type="entry name" value="Rhodanese-like domain"/>
    <property type="match status" value="1"/>
</dbReference>